<accession>A0A6J4I4X8</accession>
<organism evidence="1">
    <name type="scientific">uncultured Acidimicrobiales bacterium</name>
    <dbReference type="NCBI Taxonomy" id="310071"/>
    <lineage>
        <taxon>Bacteria</taxon>
        <taxon>Bacillati</taxon>
        <taxon>Actinomycetota</taxon>
        <taxon>Acidimicrobiia</taxon>
        <taxon>Acidimicrobiales</taxon>
        <taxon>environmental samples</taxon>
    </lineage>
</organism>
<gene>
    <name evidence="1" type="ORF">AVDCRST_MAG76-1783</name>
</gene>
<sequence length="71" mass="8056">MTTQSRAVMRTIEPGNSAICPVCDQQVKFQARTQGKQIICNVYEDGKWQRVEQYHLACYDEASEPYGTPAD</sequence>
<evidence type="ECO:0000313" key="1">
    <source>
        <dbReference type="EMBL" id="CAA9241204.1"/>
    </source>
</evidence>
<reference evidence="1" key="1">
    <citation type="submission" date="2020-02" db="EMBL/GenBank/DDBJ databases">
        <authorList>
            <person name="Meier V. D."/>
        </authorList>
    </citation>
    <scope>NUCLEOTIDE SEQUENCE</scope>
    <source>
        <strain evidence="1">AVDCRST_MAG76</strain>
    </source>
</reference>
<dbReference type="EMBL" id="CADCSZ010000107">
    <property type="protein sequence ID" value="CAA9241204.1"/>
    <property type="molecule type" value="Genomic_DNA"/>
</dbReference>
<name>A0A6J4I4X8_9ACTN</name>
<protein>
    <recommendedName>
        <fullName evidence="2">PARP-type domain-containing protein</fullName>
    </recommendedName>
</protein>
<proteinExistence type="predicted"/>
<evidence type="ECO:0008006" key="2">
    <source>
        <dbReference type="Google" id="ProtNLM"/>
    </source>
</evidence>
<dbReference type="AlphaFoldDB" id="A0A6J4I4X8"/>